<evidence type="ECO:0000259" key="1">
    <source>
        <dbReference type="Pfam" id="PF21962"/>
    </source>
</evidence>
<evidence type="ECO:0000313" key="2">
    <source>
        <dbReference type="EMBL" id="NEC85311.1"/>
    </source>
</evidence>
<sequence length="160" mass="17908">MKEMPEIVGRDEFDALVVRTDYADEAAWQAVAAELAQAWGDDGEFEAYVHLVDDPAWAGLRPDEVLNQVRRDENLSVVFVADRVTMHSPHRALLALDIAEHEDLDPLYYGVIIDSPPPREFRTVPAGVHDVHANLSIANMDFAEFAEAASADPDRTYRSF</sequence>
<gene>
    <name evidence="2" type="ORF">G3I71_05470</name>
</gene>
<dbReference type="EMBL" id="JAAGLU010000004">
    <property type="protein sequence ID" value="NEC85311.1"/>
    <property type="molecule type" value="Genomic_DNA"/>
</dbReference>
<reference evidence="2" key="1">
    <citation type="submission" date="2020-01" db="EMBL/GenBank/DDBJ databases">
        <title>Insect and environment-associated Actinomycetes.</title>
        <authorList>
            <person name="Currrie C."/>
            <person name="Chevrette M."/>
            <person name="Carlson C."/>
            <person name="Stubbendieck R."/>
            <person name="Wendt-Pienkowski E."/>
        </authorList>
    </citation>
    <scope>NUCLEOTIDE SEQUENCE</scope>
    <source>
        <strain evidence="2">SID12501</strain>
    </source>
</reference>
<comment type="caution">
    <text evidence="2">The sequence shown here is derived from an EMBL/GenBank/DDBJ whole genome shotgun (WGS) entry which is preliminary data.</text>
</comment>
<feature type="domain" description="DUF6924" evidence="1">
    <location>
        <begin position="15"/>
        <end position="160"/>
    </location>
</feature>
<protein>
    <recommendedName>
        <fullName evidence="1">DUF6924 domain-containing protein</fullName>
    </recommendedName>
</protein>
<dbReference type="AlphaFoldDB" id="A0A6B3BHY1"/>
<dbReference type="InterPro" id="IPR053832">
    <property type="entry name" value="DUF6924"/>
</dbReference>
<dbReference type="Pfam" id="PF21962">
    <property type="entry name" value="DUF6924"/>
    <property type="match status" value="1"/>
</dbReference>
<proteinExistence type="predicted"/>
<organism evidence="2">
    <name type="scientific">Streptomyces sp. SID12501</name>
    <dbReference type="NCBI Taxonomy" id="2706042"/>
    <lineage>
        <taxon>Bacteria</taxon>
        <taxon>Bacillati</taxon>
        <taxon>Actinomycetota</taxon>
        <taxon>Actinomycetes</taxon>
        <taxon>Kitasatosporales</taxon>
        <taxon>Streptomycetaceae</taxon>
        <taxon>Streptomyces</taxon>
    </lineage>
</organism>
<name>A0A6B3BHY1_9ACTN</name>
<accession>A0A6B3BHY1</accession>